<reference evidence="1 2" key="1">
    <citation type="submission" date="2018-09" db="EMBL/GenBank/DDBJ databases">
        <title>Profundibacter amoris BAR1 gen. nov., sp. nov., a new member of the Roseobacter clade isolated at Lokis Castle Vent Field on the Arctic Mid-Oceanic Ridge.</title>
        <authorList>
            <person name="Le Moine Bauer S."/>
            <person name="Sjoeberg A.G."/>
            <person name="L'Haridon S."/>
            <person name="Stokke R."/>
            <person name="Roalkvam I."/>
            <person name="Steen I.H."/>
            <person name="Dahle H."/>
        </authorList>
    </citation>
    <scope>NUCLEOTIDE SEQUENCE [LARGE SCALE GENOMIC DNA]</scope>
    <source>
        <strain evidence="1 2">BAR1</strain>
    </source>
</reference>
<dbReference type="RefSeq" id="WP_118943546.1">
    <property type="nucleotide sequence ID" value="NZ_CP032125.1"/>
</dbReference>
<dbReference type="AlphaFoldDB" id="A0A347UJ64"/>
<evidence type="ECO:0000313" key="1">
    <source>
        <dbReference type="EMBL" id="AXX98892.1"/>
    </source>
</evidence>
<dbReference type="KEGG" id="pamo:BAR1_13720"/>
<name>A0A347UJ64_9RHOB</name>
<protein>
    <submittedName>
        <fullName evidence="1">Uncharacterized protein</fullName>
    </submittedName>
</protein>
<dbReference type="Proteomes" id="UP000261704">
    <property type="component" value="Chromosome"/>
</dbReference>
<organism evidence="1 2">
    <name type="scientific">Profundibacter amoris</name>
    <dbReference type="NCBI Taxonomy" id="2171755"/>
    <lineage>
        <taxon>Bacteria</taxon>
        <taxon>Pseudomonadati</taxon>
        <taxon>Pseudomonadota</taxon>
        <taxon>Alphaproteobacteria</taxon>
        <taxon>Rhodobacterales</taxon>
        <taxon>Paracoccaceae</taxon>
        <taxon>Profundibacter</taxon>
    </lineage>
</organism>
<dbReference type="OrthoDB" id="7032698at2"/>
<dbReference type="EMBL" id="CP032125">
    <property type="protein sequence ID" value="AXX98892.1"/>
    <property type="molecule type" value="Genomic_DNA"/>
</dbReference>
<gene>
    <name evidence="1" type="ORF">BAR1_13720</name>
</gene>
<evidence type="ECO:0000313" key="2">
    <source>
        <dbReference type="Proteomes" id="UP000261704"/>
    </source>
</evidence>
<proteinExistence type="predicted"/>
<accession>A0A347UJ64</accession>
<sequence>MPSQAEYFKNFISTLKDQKVLNDQEIEEALKYLDGIKGVFSDKFFISGYENLAWFICKKFMVQRLKEFIKQNTEMLVQDKGARFYFVQALLEKPGITDPERKELILIAPEIYQTYLLGRFFR</sequence>
<keyword evidence="2" id="KW-1185">Reference proteome</keyword>